<dbReference type="RefSeq" id="WP_139862851.1">
    <property type="nucleotide sequence ID" value="NZ_CAADFC020000025.1"/>
</dbReference>
<keyword evidence="2" id="KW-0732">Signal</keyword>
<evidence type="ECO:0000256" key="1">
    <source>
        <dbReference type="SAM" id="MobiDB-lite"/>
    </source>
</evidence>
<name>A0A508TN18_9BRAD</name>
<feature type="region of interest" description="Disordered" evidence="1">
    <location>
        <begin position="32"/>
        <end position="58"/>
    </location>
</feature>
<evidence type="ECO:0000313" key="3">
    <source>
        <dbReference type="EMBL" id="VIO75658.1"/>
    </source>
</evidence>
<accession>A0A508TN18</accession>
<organism evidence="3 4">
    <name type="scientific">Bradyrhizobium ivorense</name>
    <dbReference type="NCBI Taxonomy" id="2511166"/>
    <lineage>
        <taxon>Bacteria</taxon>
        <taxon>Pseudomonadati</taxon>
        <taxon>Pseudomonadota</taxon>
        <taxon>Alphaproteobacteria</taxon>
        <taxon>Hyphomicrobiales</taxon>
        <taxon>Nitrobacteraceae</taxon>
        <taxon>Bradyrhizobium</taxon>
    </lineage>
</organism>
<dbReference type="InterPro" id="IPR006311">
    <property type="entry name" value="TAT_signal"/>
</dbReference>
<feature type="chain" id="PRO_5021219016" description="Twin-arginine translocation (Tat)" evidence="2">
    <location>
        <begin position="27"/>
        <end position="98"/>
    </location>
</feature>
<reference evidence="3" key="1">
    <citation type="submission" date="2019-02" db="EMBL/GenBank/DDBJ databases">
        <authorList>
            <person name="Pothier F.J."/>
        </authorList>
    </citation>
    <scope>NUCLEOTIDE SEQUENCE</scope>
    <source>
        <strain evidence="3">CI-1B</strain>
    </source>
</reference>
<keyword evidence="4" id="KW-1185">Reference proteome</keyword>
<dbReference type="InterPro" id="IPR019546">
    <property type="entry name" value="TAT_signal_bac_arc"/>
</dbReference>
<dbReference type="PROSITE" id="PS51318">
    <property type="entry name" value="TAT"/>
    <property type="match status" value="1"/>
</dbReference>
<comment type="caution">
    <text evidence="3">The sequence shown here is derived from an EMBL/GenBank/DDBJ whole genome shotgun (WGS) entry which is preliminary data.</text>
</comment>
<gene>
    <name evidence="3" type="ORF">CI1B_60360</name>
</gene>
<dbReference type="Proteomes" id="UP000328092">
    <property type="component" value="Unassembled WGS sequence"/>
</dbReference>
<protein>
    <recommendedName>
        <fullName evidence="5">Twin-arginine translocation (Tat)</fullName>
    </recommendedName>
</protein>
<feature type="signal peptide" evidence="2">
    <location>
        <begin position="1"/>
        <end position="26"/>
    </location>
</feature>
<evidence type="ECO:0008006" key="5">
    <source>
        <dbReference type="Google" id="ProtNLM"/>
    </source>
</evidence>
<sequence length="98" mass="11662">MERRDFLKIACGAAAGAAAFAATAQAAPLAPHPLNEDAKLPGGAQAQPAVTSDAEAARLKPEEVRWHHRHWGWRHRHWGWRRRWHRRHWRRHWRRRYW</sequence>
<dbReference type="AlphaFoldDB" id="A0A508TN18"/>
<evidence type="ECO:0000256" key="2">
    <source>
        <dbReference type="SAM" id="SignalP"/>
    </source>
</evidence>
<dbReference type="EMBL" id="CAADFC020000025">
    <property type="protein sequence ID" value="VIO75658.1"/>
    <property type="molecule type" value="Genomic_DNA"/>
</dbReference>
<evidence type="ECO:0000313" key="4">
    <source>
        <dbReference type="Proteomes" id="UP000328092"/>
    </source>
</evidence>
<proteinExistence type="predicted"/>
<dbReference type="NCBIfam" id="TIGR01409">
    <property type="entry name" value="TAT_signal_seq"/>
    <property type="match status" value="1"/>
</dbReference>